<dbReference type="EMBL" id="CP034671">
    <property type="protein sequence ID" value="QFZ92894.2"/>
    <property type="molecule type" value="Genomic_DNA"/>
</dbReference>
<dbReference type="AlphaFoldDB" id="A0AAT9JWP8"/>
<name>A0AAT9JWP8_SYNEL</name>
<sequence>MLSLAKYEASFLWPENKNQLWLCPGPSFSEEDPMEQAFGNCYEIFGRQLVRLKDQPEDMPDFVLEYCHGDRCWVRQQAWGRTINLGIQRSQIIGLD</sequence>
<gene>
    <name evidence="1" type="ORF">EKO22_11690</name>
</gene>
<evidence type="ECO:0000313" key="1">
    <source>
        <dbReference type="EMBL" id="QFZ92894.2"/>
    </source>
</evidence>
<accession>A0AAT9JWP8</accession>
<dbReference type="RefSeq" id="WP_228383132.1">
    <property type="nucleotide sequence ID" value="NZ_CP034671.2"/>
</dbReference>
<reference evidence="1" key="1">
    <citation type="submission" date="2024-01" db="EMBL/GenBank/DDBJ databases">
        <title>Synechococcus elongatus PCC 11802, a close yet different native of Synechococcus elongatus PCC 11801.</title>
        <authorList>
            <person name="Jaiswal D."/>
            <person name="Sengupta A."/>
            <person name="Sengupta S."/>
            <person name="Pakrasi H.B."/>
            <person name="Wangikar P."/>
        </authorList>
    </citation>
    <scope>NUCLEOTIDE SEQUENCE</scope>
    <source>
        <strain evidence="1">PCC 11802</strain>
    </source>
</reference>
<proteinExistence type="predicted"/>
<organism evidence="1">
    <name type="scientific">Synechococcus elongatus PCC 11802</name>
    <dbReference type="NCBI Taxonomy" id="2283154"/>
    <lineage>
        <taxon>Bacteria</taxon>
        <taxon>Bacillati</taxon>
        <taxon>Cyanobacteriota</taxon>
        <taxon>Cyanophyceae</taxon>
        <taxon>Synechococcales</taxon>
        <taxon>Synechococcaceae</taxon>
        <taxon>Synechococcus</taxon>
    </lineage>
</organism>
<protein>
    <submittedName>
        <fullName evidence="1">Uncharacterized protein</fullName>
    </submittedName>
</protein>